<feature type="transmembrane region" description="Helical" evidence="2">
    <location>
        <begin position="61"/>
        <end position="81"/>
    </location>
</feature>
<dbReference type="EMBL" id="CP002857">
    <property type="protein sequence ID" value="AEI09729.1"/>
    <property type="molecule type" value="Genomic_DNA"/>
</dbReference>
<proteinExistence type="predicted"/>
<gene>
    <name evidence="4" type="ordered locus">CRES_1374</name>
</gene>
<dbReference type="RefSeq" id="WP_013888739.1">
    <property type="nucleotide sequence ID" value="NC_015673.1"/>
</dbReference>
<dbReference type="AlphaFoldDB" id="F8DYY4"/>
<accession>F8DYY4</accession>
<dbReference type="KEGG" id="crd:CRES_1374"/>
<protein>
    <recommendedName>
        <fullName evidence="3">Low molecular weight protein antigen 6 PH domain-containing protein</fullName>
    </recommendedName>
</protein>
<feature type="compositionally biased region" description="Low complexity" evidence="1">
    <location>
        <begin position="1"/>
        <end position="10"/>
    </location>
</feature>
<dbReference type="InterPro" id="IPR019692">
    <property type="entry name" value="CFP-6_PH"/>
</dbReference>
<reference evidence="4 5" key="1">
    <citation type="journal article" date="2012" name="BMC Genomics">
        <title>Complete genome sequence, lifestyle, and multi-drug resistance of the human pathogen Corynebacterium resistens DSM 45100 isolated from blood samples of a leukemia patient.</title>
        <authorList>
            <person name="Schroder J."/>
            <person name="Maus I."/>
            <person name="Meyer K."/>
            <person name="Wordemann S."/>
            <person name="Blom J."/>
            <person name="Jaenicke S."/>
            <person name="Schneider J."/>
            <person name="Trost E."/>
            <person name="Tauch A."/>
        </authorList>
    </citation>
    <scope>NUCLEOTIDE SEQUENCE [LARGE SCALE GENOMIC DNA]</scope>
    <source>
        <strain evidence="5">DSM 45100 / JCM 12819 / CCUG 50093 / GTC 2026 / SICGH 158</strain>
    </source>
</reference>
<keyword evidence="5" id="KW-1185">Reference proteome</keyword>
<dbReference type="HOGENOM" id="CLU_092736_0_1_11"/>
<dbReference type="STRING" id="662755.CRES_1374"/>
<feature type="transmembrane region" description="Helical" evidence="2">
    <location>
        <begin position="39"/>
        <end position="55"/>
    </location>
</feature>
<evidence type="ECO:0000256" key="1">
    <source>
        <dbReference type="SAM" id="MobiDB-lite"/>
    </source>
</evidence>
<keyword evidence="2" id="KW-0812">Transmembrane</keyword>
<sequence length="198" mass="22558">MSSSPESPSPEQVPDRETADRNAKRVGDTTVFRPSREHVLAAIVMFLICLMFTGYNIKWFFWVPVLPLLFIVWVLRVRTVVGPQGISTRYLLRKSDSLDWENFKSIRFNKGGKGFATSNDDDMLWLPGVSFNSLATLSEASDGRIPDPVTAGRRATQEKVQVVHKDGYAVLMDKDEYADYEAKRRAEYDSENKKSRED</sequence>
<dbReference type="Pfam" id="PF10756">
    <property type="entry name" value="bPH_6"/>
    <property type="match status" value="1"/>
</dbReference>
<dbReference type="Proteomes" id="UP000000492">
    <property type="component" value="Chromosome"/>
</dbReference>
<organism evidence="4 5">
    <name type="scientific">Corynebacterium resistens (strain DSM 45100 / JCM 12819 / GTC 2026 / SICGH 158)</name>
    <dbReference type="NCBI Taxonomy" id="662755"/>
    <lineage>
        <taxon>Bacteria</taxon>
        <taxon>Bacillati</taxon>
        <taxon>Actinomycetota</taxon>
        <taxon>Actinomycetes</taxon>
        <taxon>Mycobacteriales</taxon>
        <taxon>Corynebacteriaceae</taxon>
        <taxon>Corynebacterium</taxon>
    </lineage>
</organism>
<evidence type="ECO:0000256" key="2">
    <source>
        <dbReference type="SAM" id="Phobius"/>
    </source>
</evidence>
<feature type="region of interest" description="Disordered" evidence="1">
    <location>
        <begin position="1"/>
        <end position="27"/>
    </location>
</feature>
<evidence type="ECO:0000259" key="3">
    <source>
        <dbReference type="Pfam" id="PF10756"/>
    </source>
</evidence>
<dbReference type="eggNOG" id="ENOG5033EBJ">
    <property type="taxonomic scope" value="Bacteria"/>
</dbReference>
<name>F8DYY4_CORRG</name>
<keyword evidence="2" id="KW-0472">Membrane</keyword>
<feature type="compositionally biased region" description="Basic and acidic residues" evidence="1">
    <location>
        <begin position="13"/>
        <end position="27"/>
    </location>
</feature>
<dbReference type="OrthoDB" id="5190396at2"/>
<feature type="domain" description="Low molecular weight protein antigen 6 PH" evidence="3">
    <location>
        <begin position="76"/>
        <end position="147"/>
    </location>
</feature>
<keyword evidence="2" id="KW-1133">Transmembrane helix</keyword>
<evidence type="ECO:0000313" key="5">
    <source>
        <dbReference type="Proteomes" id="UP000000492"/>
    </source>
</evidence>
<evidence type="ECO:0000313" key="4">
    <source>
        <dbReference type="EMBL" id="AEI09729.1"/>
    </source>
</evidence>